<proteinExistence type="inferred from homology"/>
<accession>A0A0R1T321</accession>
<keyword evidence="2" id="KW-0732">Signal</keyword>
<keyword evidence="4 7" id="KW-0326">Glycosidase</keyword>
<evidence type="ECO:0000256" key="2">
    <source>
        <dbReference type="ARBA" id="ARBA00022729"/>
    </source>
</evidence>
<dbReference type="PANTHER" id="PTHR43817:SF1">
    <property type="entry name" value="HYDROLASE, FAMILY 43, PUTATIVE (AFU_ORTHOLOGUE AFUA_3G01660)-RELATED"/>
    <property type="match status" value="1"/>
</dbReference>
<evidence type="ECO:0000313" key="9">
    <source>
        <dbReference type="Proteomes" id="UP000051048"/>
    </source>
</evidence>
<reference evidence="8 9" key="1">
    <citation type="journal article" date="2015" name="Genome Announc.">
        <title>Expanding the biotechnology potential of lactobacilli through comparative genomics of 213 strains and associated genera.</title>
        <authorList>
            <person name="Sun Z."/>
            <person name="Harris H.M."/>
            <person name="McCann A."/>
            <person name="Guo C."/>
            <person name="Argimon S."/>
            <person name="Zhang W."/>
            <person name="Yang X."/>
            <person name="Jeffery I.B."/>
            <person name="Cooney J.C."/>
            <person name="Kagawa T.F."/>
            <person name="Liu W."/>
            <person name="Song Y."/>
            <person name="Salvetti E."/>
            <person name="Wrobel A."/>
            <person name="Rasinkangas P."/>
            <person name="Parkhill J."/>
            <person name="Rea M.C."/>
            <person name="O'Sullivan O."/>
            <person name="Ritari J."/>
            <person name="Douillard F.P."/>
            <person name="Paul Ross R."/>
            <person name="Yang R."/>
            <person name="Briner A.E."/>
            <person name="Felis G.E."/>
            <person name="de Vos W.M."/>
            <person name="Barrangou R."/>
            <person name="Klaenhammer T.R."/>
            <person name="Caufield P.W."/>
            <person name="Cui Y."/>
            <person name="Zhang H."/>
            <person name="O'Toole P.W."/>
        </authorList>
    </citation>
    <scope>NUCLEOTIDE SEQUENCE [LARGE SCALE GENOMIC DNA]</scope>
    <source>
        <strain evidence="8 9">DSM 15833</strain>
    </source>
</reference>
<dbReference type="PIRSF" id="PIRSF025414">
    <property type="entry name" value="Alpha-L-arabinofuranosidase"/>
    <property type="match status" value="1"/>
</dbReference>
<evidence type="ECO:0000256" key="4">
    <source>
        <dbReference type="ARBA" id="ARBA00023295"/>
    </source>
</evidence>
<dbReference type="AlphaFoldDB" id="A0A0R1T321"/>
<dbReference type="GO" id="GO:0004553">
    <property type="term" value="F:hydrolase activity, hydrolyzing O-glycosyl compounds"/>
    <property type="evidence" value="ECO:0007669"/>
    <property type="project" value="InterPro"/>
</dbReference>
<feature type="active site" description="Proton acceptor" evidence="5">
    <location>
        <position position="22"/>
    </location>
</feature>
<evidence type="ECO:0000256" key="6">
    <source>
        <dbReference type="PIRSR" id="PIRSR606710-2"/>
    </source>
</evidence>
<dbReference type="STRING" id="1423740.FC36_GL001943"/>
<evidence type="ECO:0000313" key="8">
    <source>
        <dbReference type="EMBL" id="KRL76230.1"/>
    </source>
</evidence>
<dbReference type="EMBL" id="AZFH01000202">
    <property type="protein sequence ID" value="KRL76230.1"/>
    <property type="molecule type" value="Genomic_DNA"/>
</dbReference>
<dbReference type="InterPro" id="IPR006710">
    <property type="entry name" value="Glyco_hydro_43"/>
</dbReference>
<sequence>MEELFMSKELSYTAPLIIQRADPFIYKHTDGYYYFTASVPAYNRIEIRKARTLEGLAHAAPRTVWRKHESGTGEMSELIWAPELHYIKGKWYVYFAASHTTEFDENGMFQHRMFCIECANEDPMAGEEYWEEKGRVVTPMDTFSLDATTFEHNGDLYYVWAQKDKEIKGNSNLYIAKMENPWTISTEPVMLTKPEYDWETKIFWVNEGPAVLHRNGRFFLTYSASATDENYAMGMLTVRDDVDLLDASNWEKSPTPVFESDLEHNQFGPGHNSFTVAEDGETDLMVYHCRDYTEIKGDPLYDPNRHTLVKPFTWNEDGTPNFGKPIPYSYD</sequence>
<protein>
    <submittedName>
        <fullName evidence="8">Glycosyl hydrolase, family 43</fullName>
    </submittedName>
</protein>
<name>A0A0R1T321_9LACO</name>
<dbReference type="PANTHER" id="PTHR43817">
    <property type="entry name" value="GLYCOSYL HYDROLASE"/>
    <property type="match status" value="1"/>
</dbReference>
<keyword evidence="3 7" id="KW-0378">Hydrolase</keyword>
<evidence type="ECO:0000256" key="5">
    <source>
        <dbReference type="PIRSR" id="PIRSR606710-1"/>
    </source>
</evidence>
<comment type="similarity">
    <text evidence="1 7">Belongs to the glycosyl hydrolase 43 family.</text>
</comment>
<organism evidence="8 9">
    <name type="scientific">Ligilactobacillus equi DSM 15833 = JCM 10991</name>
    <dbReference type="NCBI Taxonomy" id="1423740"/>
    <lineage>
        <taxon>Bacteria</taxon>
        <taxon>Bacillati</taxon>
        <taxon>Bacillota</taxon>
        <taxon>Bacilli</taxon>
        <taxon>Lactobacillales</taxon>
        <taxon>Lactobacillaceae</taxon>
        <taxon>Ligilactobacillus</taxon>
    </lineage>
</organism>
<feature type="site" description="Important for catalytic activity, responsible for pKa modulation of the active site Glu and correct orientation of both the proton donor and substrate" evidence="6">
    <location>
        <position position="146"/>
    </location>
</feature>
<evidence type="ECO:0000256" key="7">
    <source>
        <dbReference type="RuleBase" id="RU361187"/>
    </source>
</evidence>
<comment type="caution">
    <text evidence="8">The sequence shown here is derived from an EMBL/GenBank/DDBJ whole genome shotgun (WGS) entry which is preliminary data.</text>
</comment>
<dbReference type="CDD" id="cd18817">
    <property type="entry name" value="GH43f_LbAraf43-like"/>
    <property type="match status" value="1"/>
</dbReference>
<dbReference type="Proteomes" id="UP000051048">
    <property type="component" value="Unassembled WGS sequence"/>
</dbReference>
<gene>
    <name evidence="8" type="ORF">FC36_GL001943</name>
</gene>
<dbReference type="InterPro" id="IPR023296">
    <property type="entry name" value="Glyco_hydro_beta-prop_sf"/>
</dbReference>
<dbReference type="Gene3D" id="2.115.10.20">
    <property type="entry name" value="Glycosyl hydrolase domain, family 43"/>
    <property type="match status" value="1"/>
</dbReference>
<dbReference type="Pfam" id="PF04616">
    <property type="entry name" value="Glyco_hydro_43"/>
    <property type="match status" value="1"/>
</dbReference>
<dbReference type="SUPFAM" id="SSF75005">
    <property type="entry name" value="Arabinanase/levansucrase/invertase"/>
    <property type="match status" value="1"/>
</dbReference>
<dbReference type="GO" id="GO:0005975">
    <property type="term" value="P:carbohydrate metabolic process"/>
    <property type="evidence" value="ECO:0007669"/>
    <property type="project" value="InterPro"/>
</dbReference>
<evidence type="ECO:0000256" key="1">
    <source>
        <dbReference type="ARBA" id="ARBA00009865"/>
    </source>
</evidence>
<feature type="active site" description="Proton donor" evidence="5">
    <location>
        <position position="207"/>
    </location>
</feature>
<dbReference type="InterPro" id="IPR016828">
    <property type="entry name" value="Alpha-L-arabinofuranosidase"/>
</dbReference>
<evidence type="ECO:0000256" key="3">
    <source>
        <dbReference type="ARBA" id="ARBA00022801"/>
    </source>
</evidence>
<dbReference type="PATRIC" id="fig|1423740.3.peg.2108"/>